<name>A0A9E8NDE4_9BACT</name>
<dbReference type="AlphaFoldDB" id="A0A9E8NDE4"/>
<evidence type="ECO:0000313" key="3">
    <source>
        <dbReference type="Proteomes" id="UP001164653"/>
    </source>
</evidence>
<keyword evidence="1" id="KW-0175">Coiled coil</keyword>
<keyword evidence="3" id="KW-1185">Reference proteome</keyword>
<reference evidence="2" key="1">
    <citation type="submission" date="2022-11" db="EMBL/GenBank/DDBJ databases">
        <title>Dyadobacter pollutisoli sp. nov., isolated from plastic dumped soil.</title>
        <authorList>
            <person name="Kim J.M."/>
            <person name="Kim K.R."/>
            <person name="Lee J.K."/>
            <person name="Hao L."/>
            <person name="Jeon C.O."/>
        </authorList>
    </citation>
    <scope>NUCLEOTIDE SEQUENCE</scope>
    <source>
        <strain evidence="2">U1</strain>
    </source>
</reference>
<feature type="coiled-coil region" evidence="1">
    <location>
        <begin position="125"/>
        <end position="159"/>
    </location>
</feature>
<sequence length="258" mass="30806">MVKKTMQYSYFKIRNPWNFKPHRFEIGTLFIQSPFHDNHFLLKLDNLVDHELTDYYNFHLRYYIDSVNGNEQHFHRYVSDIVATRIAVLKLVDPFSRKALRAKEQINQLRAFQTFLHSIDQWNSSQALELVIAEKNEEISDLKKHIAELERQLQALRQFEPSSKIDIRDKHLPTFIHLVHQLQNLVLPDERRLFNFQGQSGWYKLISKYFTHNRKPIPIETARNYFPVQKDAEMIKGSQVPTDLRLFDIVLTRSKPSK</sequence>
<proteinExistence type="predicted"/>
<gene>
    <name evidence="2" type="ORF">ON006_00425</name>
</gene>
<dbReference type="EMBL" id="CP112998">
    <property type="protein sequence ID" value="WAC12431.1"/>
    <property type="molecule type" value="Genomic_DNA"/>
</dbReference>
<dbReference type="KEGG" id="dpf:ON006_00425"/>
<accession>A0A9E8NDE4</accession>
<organism evidence="2 3">
    <name type="scientific">Dyadobacter pollutisoli</name>
    <dbReference type="NCBI Taxonomy" id="2910158"/>
    <lineage>
        <taxon>Bacteria</taxon>
        <taxon>Pseudomonadati</taxon>
        <taxon>Bacteroidota</taxon>
        <taxon>Cytophagia</taxon>
        <taxon>Cytophagales</taxon>
        <taxon>Spirosomataceae</taxon>
        <taxon>Dyadobacter</taxon>
    </lineage>
</organism>
<protein>
    <submittedName>
        <fullName evidence="2">Uncharacterized protein</fullName>
    </submittedName>
</protein>
<dbReference type="RefSeq" id="WP_267609940.1">
    <property type="nucleotide sequence ID" value="NZ_CP112998.1"/>
</dbReference>
<evidence type="ECO:0000256" key="1">
    <source>
        <dbReference type="SAM" id="Coils"/>
    </source>
</evidence>
<dbReference type="Proteomes" id="UP001164653">
    <property type="component" value="Chromosome"/>
</dbReference>
<evidence type="ECO:0000313" key="2">
    <source>
        <dbReference type="EMBL" id="WAC12431.1"/>
    </source>
</evidence>